<reference evidence="2" key="1">
    <citation type="submission" date="2017-03" db="EMBL/GenBank/DDBJ databases">
        <authorList>
            <person name="Monnet C."/>
        </authorList>
    </citation>
    <scope>NUCLEOTIDE SEQUENCE [LARGE SCALE GENOMIC DNA]</scope>
    <source>
        <strain evidence="2">ATCC 49514</strain>
    </source>
</reference>
<evidence type="ECO:0000313" key="1">
    <source>
        <dbReference type="EMBL" id="SMX91330.1"/>
    </source>
</evidence>
<name>A0A2H1JV08_9MICO</name>
<dbReference type="AlphaFoldDB" id="A0A2H1JV08"/>
<accession>A0A2H1JV08</accession>
<evidence type="ECO:0000313" key="2">
    <source>
        <dbReference type="Proteomes" id="UP000234382"/>
    </source>
</evidence>
<protein>
    <submittedName>
        <fullName evidence="1">Uncharacterized protein</fullName>
    </submittedName>
</protein>
<dbReference type="EMBL" id="FXYX01000018">
    <property type="protein sequence ID" value="SMX91330.1"/>
    <property type="molecule type" value="Genomic_DNA"/>
</dbReference>
<proteinExistence type="predicted"/>
<keyword evidence="2" id="KW-1185">Reference proteome</keyword>
<gene>
    <name evidence="1" type="ORF">BI49514_02389</name>
</gene>
<dbReference type="Proteomes" id="UP000234382">
    <property type="component" value="Unassembled WGS sequence"/>
</dbReference>
<sequence>MSREWCMSFWPVEHGGFENKVFGLGLVLQCQRPVDVPEVASEWLRISYDPGEGFHLRSRREGREWRDDWSLTGVFAVTRWGAPRSQVIDGLTFDEIVSWHGGEFPKVDSLESLTVAVSEAPVTGIRVPASLGH</sequence>
<organism evidence="1 2">
    <name type="scientific">Brevibacterium iodinum ATCC 49514</name>
    <dbReference type="NCBI Taxonomy" id="1255616"/>
    <lineage>
        <taxon>Bacteria</taxon>
        <taxon>Bacillati</taxon>
        <taxon>Actinomycetota</taxon>
        <taxon>Actinomycetes</taxon>
        <taxon>Micrococcales</taxon>
        <taxon>Brevibacteriaceae</taxon>
        <taxon>Brevibacterium</taxon>
    </lineage>
</organism>